<dbReference type="GeneID" id="77934277"/>
<name>A0AAE8AVC9_9CAUD</name>
<reference evidence="1 2" key="1">
    <citation type="submission" date="2021-04" db="EMBL/GenBank/DDBJ databases">
        <title>The Hidden Diversity of Double-Stranded DNA Phages in the Symbiotic Bacterium Rhizobium.</title>
        <authorList>
            <person name="Santamaria R.I."/>
            <person name="Bustos P."/>
            <person name="Cauwenberghe J.V."/>
            <person name="Gonzalez V."/>
        </authorList>
    </citation>
    <scope>NUCLEOTIDE SEQUENCE [LARGE SCALE GENOMIC DNA]</scope>
</reference>
<dbReference type="EMBL" id="MW980066">
    <property type="protein sequence ID" value="QXV74330.1"/>
    <property type="molecule type" value="Genomic_DNA"/>
</dbReference>
<proteinExistence type="predicted"/>
<evidence type="ECO:0000313" key="1">
    <source>
        <dbReference type="EMBL" id="QXV74330.1"/>
    </source>
</evidence>
<dbReference type="Proteomes" id="UP000828420">
    <property type="component" value="Segment"/>
</dbReference>
<sequence length="123" mass="14526">MPMHMNEWRRSLTQITGKTEKEILKVFYQEIHKWICDGMPENKSFSEKSGLCANLTCFLQDYGLMGLARRQVEQIMWNQFVDADLDDAYPFNIGTVTAYKKEQSECRLYQNPLRLKWIKDHAA</sequence>
<dbReference type="RefSeq" id="YP_010658331.1">
    <property type="nucleotide sequence ID" value="NC_070856.1"/>
</dbReference>
<accession>A0AAE8AVC9</accession>
<organism evidence="1 2">
    <name type="scientific">Rhizobium phage RHEph16</name>
    <dbReference type="NCBI Taxonomy" id="2836132"/>
    <lineage>
        <taxon>Viruses</taxon>
        <taxon>Duplodnaviria</taxon>
        <taxon>Heunggongvirae</taxon>
        <taxon>Uroviricota</taxon>
        <taxon>Caudoviricetes</taxon>
        <taxon>Schitoviridae</taxon>
        <taxon>Demetervirinae</taxon>
        <taxon>Acanvirus</taxon>
        <taxon>Acanvirus Rheph16</taxon>
    </lineage>
</organism>
<dbReference type="KEGG" id="vg:77934277"/>
<keyword evidence="2" id="KW-1185">Reference proteome</keyword>
<protein>
    <submittedName>
        <fullName evidence="1">Uncharacterized protein</fullName>
    </submittedName>
</protein>
<evidence type="ECO:0000313" key="2">
    <source>
        <dbReference type="Proteomes" id="UP000828420"/>
    </source>
</evidence>